<gene>
    <name evidence="1" type="ORF">ACFS5J_04850</name>
</gene>
<organism evidence="1 2">
    <name type="scientific">Flavobacterium chuncheonense</name>
    <dbReference type="NCBI Taxonomy" id="2026653"/>
    <lineage>
        <taxon>Bacteria</taxon>
        <taxon>Pseudomonadati</taxon>
        <taxon>Bacteroidota</taxon>
        <taxon>Flavobacteriia</taxon>
        <taxon>Flavobacteriales</taxon>
        <taxon>Flavobacteriaceae</taxon>
        <taxon>Flavobacterium</taxon>
    </lineage>
</organism>
<dbReference type="Proteomes" id="UP001597534">
    <property type="component" value="Unassembled WGS sequence"/>
</dbReference>
<dbReference type="RefSeq" id="WP_379810912.1">
    <property type="nucleotide sequence ID" value="NZ_JBHUPC010000012.1"/>
</dbReference>
<dbReference type="PROSITE" id="PS51257">
    <property type="entry name" value="PROKAR_LIPOPROTEIN"/>
    <property type="match status" value="1"/>
</dbReference>
<dbReference type="EMBL" id="JBHUPC010000012">
    <property type="protein sequence ID" value="MFD2891339.1"/>
    <property type="molecule type" value="Genomic_DNA"/>
</dbReference>
<reference evidence="2" key="1">
    <citation type="journal article" date="2019" name="Int. J. Syst. Evol. Microbiol.">
        <title>The Global Catalogue of Microorganisms (GCM) 10K type strain sequencing project: providing services to taxonomists for standard genome sequencing and annotation.</title>
        <authorList>
            <consortium name="The Broad Institute Genomics Platform"/>
            <consortium name="The Broad Institute Genome Sequencing Center for Infectious Disease"/>
            <person name="Wu L."/>
            <person name="Ma J."/>
        </authorList>
    </citation>
    <scope>NUCLEOTIDE SEQUENCE [LARGE SCALE GENOMIC DNA]</scope>
    <source>
        <strain evidence="2">KCTC 22671</strain>
    </source>
</reference>
<sequence>MNKLFYLVLLVAIYSCTSTKSTIKNVDNSAVKPKITNKAFVITETAKDRKYGYEPDYPINIGLILEPQEEIYIGYFFNGLEGPNGEIIQYKKIDTCCPFPTAHNTMGAGTLVLYEVTFNGSNQKEILYFNIYEKGQIMCPKGFTIKKDL</sequence>
<keyword evidence="2" id="KW-1185">Reference proteome</keyword>
<protein>
    <submittedName>
        <fullName evidence="1">2-dehydro-3-deoxyphosphooctonate aldolase</fullName>
    </submittedName>
</protein>
<comment type="caution">
    <text evidence="1">The sequence shown here is derived from an EMBL/GenBank/DDBJ whole genome shotgun (WGS) entry which is preliminary data.</text>
</comment>
<proteinExistence type="predicted"/>
<name>A0ABW5YLP4_9FLAO</name>
<evidence type="ECO:0000313" key="2">
    <source>
        <dbReference type="Proteomes" id="UP001597534"/>
    </source>
</evidence>
<evidence type="ECO:0000313" key="1">
    <source>
        <dbReference type="EMBL" id="MFD2891339.1"/>
    </source>
</evidence>
<accession>A0ABW5YLP4</accession>